<feature type="transmembrane region" description="Helical" evidence="1">
    <location>
        <begin position="199"/>
        <end position="219"/>
    </location>
</feature>
<evidence type="ECO:0000256" key="1">
    <source>
        <dbReference type="SAM" id="Phobius"/>
    </source>
</evidence>
<feature type="transmembrane region" description="Helical" evidence="1">
    <location>
        <begin position="239"/>
        <end position="257"/>
    </location>
</feature>
<feature type="transmembrane region" description="Helical" evidence="1">
    <location>
        <begin position="68"/>
        <end position="90"/>
    </location>
</feature>
<dbReference type="Proteomes" id="UP000768462">
    <property type="component" value="Unassembled WGS sequence"/>
</dbReference>
<sequence>MYIYVGLILIVCFLLFLSKCRYIKMKNAFIIITFILIMLVGCRNISMGQFDTERVYMPYYFRILNNDISYVFTLKDIGFQLITFVFTRLIGDNFQLYIFLLTIPYISMVSFMIYKYSKYPTLSFIFFISLQYFEISFTLIRQINAMALLLVATHFLINEKNKSSLFCIMLAGVFHQTSLIYLVIFWLKNFNIKKKYIPFILCGSLIFLFLPSPIMNLVYKVLGDDSRFYIYADKGQQKTYIFYLLNLIIWIICYLGFKFENSSKDRKLFFWGATVALYLSPLTLILGEMSRVVYYFGIYEVLIFPDICSRFNYKDRIIFSFCVCIPMILYFLFILGPGSNVIPYIPFN</sequence>
<dbReference type="EMBL" id="SVCM01000049">
    <property type="protein sequence ID" value="MBE6059377.1"/>
    <property type="molecule type" value="Genomic_DNA"/>
</dbReference>
<gene>
    <name evidence="2" type="ORF">E7215_04290</name>
</gene>
<protein>
    <submittedName>
        <fullName evidence="2">EpsG family protein</fullName>
    </submittedName>
</protein>
<keyword evidence="1" id="KW-0812">Transmembrane</keyword>
<evidence type="ECO:0000313" key="2">
    <source>
        <dbReference type="EMBL" id="MBE6059377.1"/>
    </source>
</evidence>
<feature type="transmembrane region" description="Helical" evidence="1">
    <location>
        <begin position="163"/>
        <end position="187"/>
    </location>
</feature>
<evidence type="ECO:0000313" key="3">
    <source>
        <dbReference type="Proteomes" id="UP000768462"/>
    </source>
</evidence>
<organism evidence="2 3">
    <name type="scientific">Clostridium sulfidigenes</name>
    <dbReference type="NCBI Taxonomy" id="318464"/>
    <lineage>
        <taxon>Bacteria</taxon>
        <taxon>Bacillati</taxon>
        <taxon>Bacillota</taxon>
        <taxon>Clostridia</taxon>
        <taxon>Eubacteriales</taxon>
        <taxon>Clostridiaceae</taxon>
        <taxon>Clostridium</taxon>
    </lineage>
</organism>
<keyword evidence="1" id="KW-0472">Membrane</keyword>
<dbReference type="Pfam" id="PF14897">
    <property type="entry name" value="EpsG"/>
    <property type="match status" value="1"/>
</dbReference>
<comment type="caution">
    <text evidence="2">The sequence shown here is derived from an EMBL/GenBank/DDBJ whole genome shotgun (WGS) entry which is preliminary data.</text>
</comment>
<accession>A0A927W8X7</accession>
<reference evidence="2" key="1">
    <citation type="submission" date="2019-04" db="EMBL/GenBank/DDBJ databases">
        <title>Evolution of Biomass-Degrading Anaerobic Consortia Revealed by Metagenomics.</title>
        <authorList>
            <person name="Peng X."/>
        </authorList>
    </citation>
    <scope>NUCLEOTIDE SEQUENCE</scope>
    <source>
        <strain evidence="2">SIG254</strain>
    </source>
</reference>
<feature type="transmembrane region" description="Helical" evidence="1">
    <location>
        <begin position="96"/>
        <end position="114"/>
    </location>
</feature>
<feature type="transmembrane region" description="Helical" evidence="1">
    <location>
        <begin position="317"/>
        <end position="336"/>
    </location>
</feature>
<proteinExistence type="predicted"/>
<feature type="transmembrane region" description="Helical" evidence="1">
    <location>
        <begin position="269"/>
        <end position="286"/>
    </location>
</feature>
<dbReference type="InterPro" id="IPR049458">
    <property type="entry name" value="EpsG-like"/>
</dbReference>
<name>A0A927W8X7_9CLOT</name>
<dbReference type="AlphaFoldDB" id="A0A927W8X7"/>
<keyword evidence="1" id="KW-1133">Transmembrane helix</keyword>
<feature type="transmembrane region" description="Helical" evidence="1">
    <location>
        <begin position="30"/>
        <end position="47"/>
    </location>
</feature>